<evidence type="ECO:0000313" key="1">
    <source>
        <dbReference type="EMBL" id="GEY00051.1"/>
    </source>
</evidence>
<reference evidence="1" key="1">
    <citation type="journal article" date="2019" name="Sci. Rep.">
        <title>Draft genome of Tanacetum cinerariifolium, the natural source of mosquito coil.</title>
        <authorList>
            <person name="Yamashiro T."/>
            <person name="Shiraishi A."/>
            <person name="Satake H."/>
            <person name="Nakayama K."/>
        </authorList>
    </citation>
    <scope>NUCLEOTIDE SEQUENCE</scope>
</reference>
<comment type="caution">
    <text evidence="1">The sequence shown here is derived from an EMBL/GenBank/DDBJ whole genome shotgun (WGS) entry which is preliminary data.</text>
</comment>
<dbReference type="AlphaFoldDB" id="A0A699HID1"/>
<protein>
    <submittedName>
        <fullName evidence="1">NIN-like protein</fullName>
    </submittedName>
</protein>
<sequence length="219" mass="25235">MKEKDVDDVVEEQILTIKLRAKDSNKKLMKYKLKFTNSVNDDDDILMLNDVIMIMYIEIKRLKCAYQISTDFSEQFQSGSVSGFGFGLLGYMIKQLVMNKMEQPTLPLSGEAIYLTSLYVSDQPFGLGVASKEPFGLGVASEELCFYKRSFKHNAFTVDKDHEEKEEYTTPLARVYRQGLPEWTSDVTNYKSKDFPQQDLAIRCNLHRYMALPVFDIAR</sequence>
<organism evidence="1">
    <name type="scientific">Tanacetum cinerariifolium</name>
    <name type="common">Dalmatian daisy</name>
    <name type="synonym">Chrysanthemum cinerariifolium</name>
    <dbReference type="NCBI Taxonomy" id="118510"/>
    <lineage>
        <taxon>Eukaryota</taxon>
        <taxon>Viridiplantae</taxon>
        <taxon>Streptophyta</taxon>
        <taxon>Embryophyta</taxon>
        <taxon>Tracheophyta</taxon>
        <taxon>Spermatophyta</taxon>
        <taxon>Magnoliopsida</taxon>
        <taxon>eudicotyledons</taxon>
        <taxon>Gunneridae</taxon>
        <taxon>Pentapetalae</taxon>
        <taxon>asterids</taxon>
        <taxon>campanulids</taxon>
        <taxon>Asterales</taxon>
        <taxon>Asteraceae</taxon>
        <taxon>Asteroideae</taxon>
        <taxon>Anthemideae</taxon>
        <taxon>Anthemidinae</taxon>
        <taxon>Tanacetum</taxon>
    </lineage>
</organism>
<dbReference type="PANTHER" id="PTHR32002">
    <property type="entry name" value="PROTEIN NLP8"/>
    <property type="match status" value="1"/>
</dbReference>
<dbReference type="EMBL" id="BKCJ010144619">
    <property type="protein sequence ID" value="GEY00051.1"/>
    <property type="molecule type" value="Genomic_DNA"/>
</dbReference>
<dbReference type="PANTHER" id="PTHR32002:SF35">
    <property type="entry name" value="PROTEIN NLP6"/>
    <property type="match status" value="1"/>
</dbReference>
<proteinExistence type="predicted"/>
<gene>
    <name evidence="1" type="ORF">Tci_372025</name>
</gene>
<name>A0A699HID1_TANCI</name>
<dbReference type="InterPro" id="IPR045012">
    <property type="entry name" value="NLP"/>
</dbReference>
<dbReference type="GO" id="GO:0003700">
    <property type="term" value="F:DNA-binding transcription factor activity"/>
    <property type="evidence" value="ECO:0007669"/>
    <property type="project" value="InterPro"/>
</dbReference>
<accession>A0A699HID1</accession>